<dbReference type="GeneID" id="113204250"/>
<evidence type="ECO:0000259" key="5">
    <source>
        <dbReference type="PROSITE" id="PS51037"/>
    </source>
</evidence>
<feature type="compositionally biased region" description="Basic and acidic residues" evidence="4">
    <location>
        <begin position="1"/>
        <end position="12"/>
    </location>
</feature>
<feature type="coiled-coil region" evidence="3">
    <location>
        <begin position="60"/>
        <end position="87"/>
    </location>
</feature>
<evidence type="ECO:0000256" key="2">
    <source>
        <dbReference type="PROSITE-ProRule" id="PRU00376"/>
    </source>
</evidence>
<dbReference type="PROSITE" id="PS51037">
    <property type="entry name" value="YEATS"/>
    <property type="match status" value="1"/>
</dbReference>
<gene>
    <name evidence="7" type="primary">LOC113204250</name>
</gene>
<dbReference type="CDD" id="cd16907">
    <property type="entry name" value="YEATS_YEATS2_like"/>
    <property type="match status" value="1"/>
</dbReference>
<feature type="region of interest" description="Disordered" evidence="4">
    <location>
        <begin position="913"/>
        <end position="936"/>
    </location>
</feature>
<organism evidence="6 7">
    <name type="scientific">Frankliniella occidentalis</name>
    <name type="common">Western flower thrips</name>
    <name type="synonym">Euthrips occidentalis</name>
    <dbReference type="NCBI Taxonomy" id="133901"/>
    <lineage>
        <taxon>Eukaryota</taxon>
        <taxon>Metazoa</taxon>
        <taxon>Ecdysozoa</taxon>
        <taxon>Arthropoda</taxon>
        <taxon>Hexapoda</taxon>
        <taxon>Insecta</taxon>
        <taxon>Pterygota</taxon>
        <taxon>Neoptera</taxon>
        <taxon>Paraneoptera</taxon>
        <taxon>Thysanoptera</taxon>
        <taxon>Terebrantia</taxon>
        <taxon>Thripoidea</taxon>
        <taxon>Thripidae</taxon>
        <taxon>Frankliniella</taxon>
    </lineage>
</organism>
<dbReference type="InterPro" id="IPR055129">
    <property type="entry name" value="YEATS_dom"/>
</dbReference>
<dbReference type="CTD" id="34172"/>
<feature type="compositionally biased region" description="Polar residues" evidence="4">
    <location>
        <begin position="913"/>
        <end position="930"/>
    </location>
</feature>
<evidence type="ECO:0000313" key="6">
    <source>
        <dbReference type="Proteomes" id="UP000504606"/>
    </source>
</evidence>
<accession>A0A6J1S8V3</accession>
<feature type="region of interest" description="Disordered" evidence="4">
    <location>
        <begin position="173"/>
        <end position="207"/>
    </location>
</feature>
<evidence type="ECO:0000256" key="1">
    <source>
        <dbReference type="ARBA" id="ARBA00023242"/>
    </source>
</evidence>
<dbReference type="Proteomes" id="UP000504606">
    <property type="component" value="Unplaced"/>
</dbReference>
<evidence type="ECO:0000256" key="3">
    <source>
        <dbReference type="SAM" id="Coils"/>
    </source>
</evidence>
<dbReference type="GO" id="GO:0005634">
    <property type="term" value="C:nucleus"/>
    <property type="evidence" value="ECO:0007669"/>
    <property type="project" value="UniProtKB-SubCell"/>
</dbReference>
<dbReference type="Pfam" id="PF03366">
    <property type="entry name" value="YEATS"/>
    <property type="match status" value="1"/>
</dbReference>
<dbReference type="RefSeq" id="XP_026275146.1">
    <property type="nucleotide sequence ID" value="XM_026419361.2"/>
</dbReference>
<dbReference type="InterPro" id="IPR038704">
    <property type="entry name" value="YEAST_sf"/>
</dbReference>
<feature type="region of interest" description="Disordered" evidence="4">
    <location>
        <begin position="1"/>
        <end position="43"/>
    </location>
</feature>
<dbReference type="OrthoDB" id="1741717at2759"/>
<evidence type="ECO:0000313" key="7">
    <source>
        <dbReference type="RefSeq" id="XP_026275146.1"/>
    </source>
</evidence>
<dbReference type="Pfam" id="PF22951">
    <property type="entry name" value="3HBD"/>
    <property type="match status" value="1"/>
</dbReference>
<dbReference type="InterPro" id="IPR005033">
    <property type="entry name" value="YEATS"/>
</dbReference>
<name>A0A6J1S8V3_FRAOC</name>
<sequence>MSCQKRKLEEKGQNTPSPGKRTCFQHDSNSPRKKNSDQQPTRNIRMYTEQERNRILAILEAEFDKELKAKEKEVIEIQERIHKTQRILQYLCYAVVADFYSREKTITSVASTRQRRIHPAVKKLLSGKGPPGAPELPQNITIPADCSAASGSKDATECLETIDSDVLARVDSPNSCDSLSSKEKKVPRYIPPKPKPKPIIGSGSEPVRGGQNKVKTILVVGNVSKWLPLDMRDDSASHKWMVYVRGPKGEPDISSFVSKVRFFLHPSYRPNDVVQVVCPPFHLSRRGWGEFPVRVQVHFSNSLNKPVDIIHNLKLDRTHCGLQTLGSETVAEVWIHREQPQTEVLSEVKSYDEQQTIKLEPDDFDENSLVLSEETQSISTSSSVELSNLCTSAKVESKESTFLESSQLITENIQDVPVGEANEKPSQQFEQLVNTTAMTIKTEPSSECEQSTPVNSTSKQVSTLKSDLITPAVTMPAIVCAQSLNESSPSSPQSLVKPVVSPRTISGPQTTQVSPGKAGTQLVKCIDSKGMVRLLQVRTDLLPKILKKGSTTIPVTPPTTQVIPACINTCQTASPAPPSTPADVALPITKVVQQTSVLELGKTTSAQVSTATLVPKSVVQPPMSQVISQTSTTIPQVIPSSSKVALTSPIKVQGAQSGISIPQGVRPILRFVRPAGNARPMLITPNSTSQQFIRLPANATSTANRPLYVLKDGKLFMMKSAFNAASATKVIPGASSAVSTTANKIISENLTSKTECKSIVSSTLLKTTVTKSVDPIMTAKVAPPVTSVMTSSLSQINANVKKSGDVQTGDTVLVTPKPNLTVNAGIALKPRSSAAIVPMVRLLSPKPGPIVDTVIQPVNKINLAQQFTHPQSVSSPTNAPKTIVKSGKSLLKPAVSLLKSNVGVGIATNNVNKPSPMPTSLQSSVKVPTSSQPPPLVPAVESFSTTKRIVLGRTSGSSTITTYSQQALLYREILRSSIRACPKGPEEDVWRAVRWMVKSLPLINREAKNLEFKILHPYCAPDEKTFCSWNIGKQRACEWQRAKTVRLLLKEMGWDLQNLWTTREIILWARFHGYTPGLPVLKNLQPGDTHCDGNCANPMAAICSYGKISTVEESLDILQKPSSFANAYQPPEIVSLSDESDEEVDIISNTSTPSKVKVKQEIENISNLDKLEKMPLDPSLHSLGDMVTRSLNSIGIHLSSQEVAPGVQYPAAQRMLIQAVQSLAEDLARRAFSEAWGKDNFTRQPGSLETSNICSAICHRPEFDIFTCAGLGISSISDNLPSGK</sequence>
<dbReference type="KEGG" id="foc:113204250"/>
<reference evidence="7" key="1">
    <citation type="submission" date="2025-08" db="UniProtKB">
        <authorList>
            <consortium name="RefSeq"/>
        </authorList>
    </citation>
    <scope>IDENTIFICATION</scope>
    <source>
        <tissue evidence="7">Whole organism</tissue>
    </source>
</reference>
<dbReference type="Gene3D" id="2.60.40.1970">
    <property type="entry name" value="YEATS domain"/>
    <property type="match status" value="1"/>
</dbReference>
<keyword evidence="6" id="KW-1185">Reference proteome</keyword>
<keyword evidence="3" id="KW-0175">Coiled coil</keyword>
<dbReference type="GO" id="GO:0006355">
    <property type="term" value="P:regulation of DNA-templated transcription"/>
    <property type="evidence" value="ECO:0007669"/>
    <property type="project" value="InterPro"/>
</dbReference>
<dbReference type="PANTHER" id="PTHR23195">
    <property type="entry name" value="YEATS DOMAIN"/>
    <property type="match status" value="1"/>
</dbReference>
<keyword evidence="1 2" id="KW-0539">Nucleus</keyword>
<protein>
    <submittedName>
        <fullName evidence="7">YEATS domain-containing protein 2</fullName>
    </submittedName>
</protein>
<feature type="domain" description="YEATS" evidence="5">
    <location>
        <begin position="208"/>
        <end position="371"/>
    </location>
</feature>
<evidence type="ECO:0000256" key="4">
    <source>
        <dbReference type="SAM" id="MobiDB-lite"/>
    </source>
</evidence>
<comment type="subcellular location">
    <subcellularLocation>
        <location evidence="2">Nucleus</location>
    </subcellularLocation>
</comment>
<proteinExistence type="predicted"/>
<dbReference type="InterPro" id="IPR055127">
    <property type="entry name" value="YEATS2_3HBD"/>
</dbReference>